<keyword evidence="2" id="KW-0547">Nucleotide-binding</keyword>
<sequence length="255" mass="28325">MPILQTKNLPHINAIDIRGLTKRFDGVKAVDGLSMDIEKGKITGIIGPNGSGKTTLVNLLSGMIGIDGGMIIVDDALELSNIKPYDILAYGITRTFQEARLFNQMTVLDNVLAVLTERNVFGALFEKHNDYHLGKAKEALEKVSLWEKRNELAANLSYGQRKLLEIARAISTQAEIYLLDEPFAGLFPEIIKTVSGIIKNLKQEGKTVILIEHNMELIRELCDYAIVMDSGKLLAQGKPEEVLEKREVMEAYLGE</sequence>
<dbReference type="CDD" id="cd03219">
    <property type="entry name" value="ABC_Mj1267_LivG_branched"/>
    <property type="match status" value="1"/>
</dbReference>
<gene>
    <name evidence="5" type="ORF">A3H05_02750</name>
</gene>
<dbReference type="GO" id="GO:0005524">
    <property type="term" value="F:ATP binding"/>
    <property type="evidence" value="ECO:0007669"/>
    <property type="project" value="UniProtKB-KW"/>
</dbReference>
<protein>
    <recommendedName>
        <fullName evidence="4">ABC transporter domain-containing protein</fullName>
    </recommendedName>
</protein>
<dbReference type="InterPro" id="IPR003439">
    <property type="entry name" value="ABC_transporter-like_ATP-bd"/>
</dbReference>
<dbReference type="AlphaFoldDB" id="A0A1F5XXV8"/>
<dbReference type="InterPro" id="IPR051120">
    <property type="entry name" value="ABC_AA/LPS_Transport"/>
</dbReference>
<organism evidence="5 6">
    <name type="scientific">Candidatus Giovannonibacteria bacterium RIFCSPLOWO2_12_FULL_43_26</name>
    <dbReference type="NCBI Taxonomy" id="1798363"/>
    <lineage>
        <taxon>Bacteria</taxon>
        <taxon>Candidatus Giovannoniibacteriota</taxon>
    </lineage>
</organism>
<name>A0A1F5XXV8_9BACT</name>
<dbReference type="GO" id="GO:0005886">
    <property type="term" value="C:plasma membrane"/>
    <property type="evidence" value="ECO:0007669"/>
    <property type="project" value="TreeGrafter"/>
</dbReference>
<feature type="domain" description="ABC transporter" evidence="4">
    <location>
        <begin position="15"/>
        <end position="255"/>
    </location>
</feature>
<dbReference type="GO" id="GO:0016887">
    <property type="term" value="F:ATP hydrolysis activity"/>
    <property type="evidence" value="ECO:0007669"/>
    <property type="project" value="InterPro"/>
</dbReference>
<evidence type="ECO:0000313" key="6">
    <source>
        <dbReference type="Proteomes" id="UP000177334"/>
    </source>
</evidence>
<evidence type="ECO:0000313" key="5">
    <source>
        <dbReference type="EMBL" id="OGF92690.1"/>
    </source>
</evidence>
<keyword evidence="1" id="KW-0813">Transport</keyword>
<dbReference type="Pfam" id="PF00005">
    <property type="entry name" value="ABC_tran"/>
    <property type="match status" value="1"/>
</dbReference>
<accession>A0A1F5XXV8</accession>
<reference evidence="5 6" key="1">
    <citation type="journal article" date="2016" name="Nat. Commun.">
        <title>Thousands of microbial genomes shed light on interconnected biogeochemical processes in an aquifer system.</title>
        <authorList>
            <person name="Anantharaman K."/>
            <person name="Brown C.T."/>
            <person name="Hug L.A."/>
            <person name="Sharon I."/>
            <person name="Castelle C.J."/>
            <person name="Probst A.J."/>
            <person name="Thomas B.C."/>
            <person name="Singh A."/>
            <person name="Wilkins M.J."/>
            <person name="Karaoz U."/>
            <person name="Brodie E.L."/>
            <person name="Williams K.H."/>
            <person name="Hubbard S.S."/>
            <person name="Banfield J.F."/>
        </authorList>
    </citation>
    <scope>NUCLEOTIDE SEQUENCE [LARGE SCALE GENOMIC DNA]</scope>
</reference>
<dbReference type="PANTHER" id="PTHR45772:SF9">
    <property type="entry name" value="CONSERVED COMPONENT OF ABC TRANSPORTER FOR NATURAL AMINO ACIDS"/>
    <property type="match status" value="1"/>
</dbReference>
<comment type="caution">
    <text evidence="5">The sequence shown here is derived from an EMBL/GenBank/DDBJ whole genome shotgun (WGS) entry which is preliminary data.</text>
</comment>
<keyword evidence="3" id="KW-0067">ATP-binding</keyword>
<dbReference type="PROSITE" id="PS00211">
    <property type="entry name" value="ABC_TRANSPORTER_1"/>
    <property type="match status" value="1"/>
</dbReference>
<dbReference type="PANTHER" id="PTHR45772">
    <property type="entry name" value="CONSERVED COMPONENT OF ABC TRANSPORTER FOR NATURAL AMINO ACIDS-RELATED"/>
    <property type="match status" value="1"/>
</dbReference>
<dbReference type="SMART" id="SM00382">
    <property type="entry name" value="AAA"/>
    <property type="match status" value="1"/>
</dbReference>
<dbReference type="SUPFAM" id="SSF52540">
    <property type="entry name" value="P-loop containing nucleoside triphosphate hydrolases"/>
    <property type="match status" value="1"/>
</dbReference>
<proteinExistence type="predicted"/>
<dbReference type="Proteomes" id="UP000177334">
    <property type="component" value="Unassembled WGS sequence"/>
</dbReference>
<evidence type="ECO:0000256" key="1">
    <source>
        <dbReference type="ARBA" id="ARBA00022448"/>
    </source>
</evidence>
<dbReference type="Gene3D" id="3.40.50.300">
    <property type="entry name" value="P-loop containing nucleotide triphosphate hydrolases"/>
    <property type="match status" value="1"/>
</dbReference>
<dbReference type="InterPro" id="IPR017871">
    <property type="entry name" value="ABC_transporter-like_CS"/>
</dbReference>
<dbReference type="EMBL" id="MFIP01000007">
    <property type="protein sequence ID" value="OGF92690.1"/>
    <property type="molecule type" value="Genomic_DNA"/>
</dbReference>
<evidence type="ECO:0000256" key="2">
    <source>
        <dbReference type="ARBA" id="ARBA00022741"/>
    </source>
</evidence>
<dbReference type="InterPro" id="IPR027417">
    <property type="entry name" value="P-loop_NTPase"/>
</dbReference>
<evidence type="ECO:0000256" key="3">
    <source>
        <dbReference type="ARBA" id="ARBA00022840"/>
    </source>
</evidence>
<evidence type="ECO:0000259" key="4">
    <source>
        <dbReference type="PROSITE" id="PS50893"/>
    </source>
</evidence>
<dbReference type="InterPro" id="IPR003593">
    <property type="entry name" value="AAA+_ATPase"/>
</dbReference>
<dbReference type="PROSITE" id="PS50893">
    <property type="entry name" value="ABC_TRANSPORTER_2"/>
    <property type="match status" value="1"/>
</dbReference>